<dbReference type="HAMAP" id="MF_00508">
    <property type="entry name" value="Ribosomal_uS10"/>
    <property type="match status" value="2"/>
</dbReference>
<dbReference type="GO" id="GO:0005634">
    <property type="term" value="C:nucleus"/>
    <property type="evidence" value="ECO:0007669"/>
    <property type="project" value="UniProtKB-SubCell"/>
</dbReference>
<evidence type="ECO:0000256" key="6">
    <source>
        <dbReference type="ARBA" id="ARBA00023242"/>
    </source>
</evidence>
<feature type="domain" description="Small ribosomal subunit protein uS10" evidence="9">
    <location>
        <begin position="275"/>
        <end position="369"/>
    </location>
</feature>
<dbReference type="PROSITE" id="PS00361">
    <property type="entry name" value="RIBOSOMAL_S10"/>
    <property type="match status" value="2"/>
</dbReference>
<dbReference type="GO" id="GO:0005737">
    <property type="term" value="C:cytoplasm"/>
    <property type="evidence" value="ECO:0007669"/>
    <property type="project" value="UniProtKB-SubCell"/>
</dbReference>
<evidence type="ECO:0000256" key="4">
    <source>
        <dbReference type="ARBA" id="ARBA00022490"/>
    </source>
</evidence>
<dbReference type="GO" id="GO:0003735">
    <property type="term" value="F:structural constituent of ribosome"/>
    <property type="evidence" value="ECO:0007669"/>
    <property type="project" value="InterPro"/>
</dbReference>
<feature type="domain" description="Small ribosomal subunit protein uS10" evidence="9">
    <location>
        <begin position="400"/>
        <end position="494"/>
    </location>
</feature>
<evidence type="ECO:0000256" key="2">
    <source>
        <dbReference type="ARBA" id="ARBA00004496"/>
    </source>
</evidence>
<comment type="similarity">
    <text evidence="3">Belongs to the universal ribosomal protein uS10 family.</text>
</comment>
<evidence type="ECO:0000256" key="1">
    <source>
        <dbReference type="ARBA" id="ARBA00004123"/>
    </source>
</evidence>
<keyword evidence="7" id="KW-0687">Ribonucleoprotein</keyword>
<dbReference type="GO" id="GO:0006412">
    <property type="term" value="P:translation"/>
    <property type="evidence" value="ECO:0007669"/>
    <property type="project" value="InterPro"/>
</dbReference>
<dbReference type="AlphaFoldDB" id="A0A314URY2"/>
<feature type="region of interest" description="Disordered" evidence="8">
    <location>
        <begin position="217"/>
        <end position="247"/>
    </location>
</feature>
<reference evidence="10 11" key="1">
    <citation type="submission" date="2018-02" db="EMBL/GenBank/DDBJ databases">
        <title>Draft genome of wild Prunus yedoensis var. nudiflora.</title>
        <authorList>
            <person name="Baek S."/>
            <person name="Kim J.-H."/>
            <person name="Choi K."/>
            <person name="Kim G.-B."/>
            <person name="Cho A."/>
            <person name="Jang H."/>
            <person name="Shin C.-H."/>
            <person name="Yu H.-J."/>
            <person name="Mun J.-H."/>
        </authorList>
    </citation>
    <scope>NUCLEOTIDE SEQUENCE [LARGE SCALE GENOMIC DNA]</scope>
    <source>
        <strain evidence="11">cv. Jeju island</strain>
        <tissue evidence="10">Leaf</tissue>
    </source>
</reference>
<dbReference type="Gene3D" id="2.30.29.30">
    <property type="entry name" value="Pleckstrin-homology domain (PH domain)/Phosphotyrosine-binding domain (PTB)"/>
    <property type="match status" value="1"/>
</dbReference>
<evidence type="ECO:0000256" key="5">
    <source>
        <dbReference type="ARBA" id="ARBA00022980"/>
    </source>
</evidence>
<dbReference type="InterPro" id="IPR005729">
    <property type="entry name" value="Ribosomal_uS10_euk/arc"/>
</dbReference>
<comment type="caution">
    <text evidence="10">The sequence shown here is derived from an EMBL/GenBank/DDBJ whole genome shotgun (WGS) entry which is preliminary data.</text>
</comment>
<dbReference type="InterPro" id="IPR001848">
    <property type="entry name" value="Ribosomal_uS10"/>
</dbReference>
<protein>
    <submittedName>
        <fullName evidence="10">Chloride conductance regulatory protein ICln</fullName>
    </submittedName>
</protein>
<proteinExistence type="inferred from homology"/>
<dbReference type="SMART" id="SM01403">
    <property type="entry name" value="Ribosomal_S10"/>
    <property type="match status" value="2"/>
</dbReference>
<evidence type="ECO:0000313" key="10">
    <source>
        <dbReference type="EMBL" id="PQM37499.1"/>
    </source>
</evidence>
<dbReference type="InterPro" id="IPR036838">
    <property type="entry name" value="Ribosomal_uS10_dom_sf"/>
</dbReference>
<dbReference type="Proteomes" id="UP000250321">
    <property type="component" value="Unassembled WGS sequence"/>
</dbReference>
<name>A0A314URY2_PRUYE</name>
<dbReference type="EMBL" id="PJQY01003440">
    <property type="protein sequence ID" value="PQM37499.1"/>
    <property type="molecule type" value="Genomic_DNA"/>
</dbReference>
<dbReference type="Pfam" id="PF00338">
    <property type="entry name" value="Ribosomal_S10"/>
    <property type="match status" value="2"/>
</dbReference>
<dbReference type="PANTHER" id="PTHR11700">
    <property type="entry name" value="30S RIBOSOMAL PROTEIN S10 FAMILY MEMBER"/>
    <property type="match status" value="1"/>
</dbReference>
<dbReference type="GO" id="GO:0003723">
    <property type="term" value="F:RNA binding"/>
    <property type="evidence" value="ECO:0007669"/>
    <property type="project" value="InterPro"/>
</dbReference>
<dbReference type="InterPro" id="IPR018268">
    <property type="entry name" value="Ribosomal_uS10_CS"/>
</dbReference>
<dbReference type="GO" id="GO:0015935">
    <property type="term" value="C:small ribosomal subunit"/>
    <property type="evidence" value="ECO:0007669"/>
    <property type="project" value="InterPro"/>
</dbReference>
<dbReference type="FunFam" id="3.30.70.600:FF:000002">
    <property type="entry name" value="40S ribosomal protein S20"/>
    <property type="match status" value="2"/>
</dbReference>
<comment type="subcellular location">
    <subcellularLocation>
        <location evidence="2">Cytoplasm</location>
    </subcellularLocation>
    <subcellularLocation>
        <location evidence="1">Nucleus</location>
    </subcellularLocation>
</comment>
<dbReference type="OrthoDB" id="19714at2759"/>
<evidence type="ECO:0000256" key="3">
    <source>
        <dbReference type="ARBA" id="ARBA00007102"/>
    </source>
</evidence>
<evidence type="ECO:0000259" key="9">
    <source>
        <dbReference type="SMART" id="SM01403"/>
    </source>
</evidence>
<dbReference type="SUPFAM" id="SSF54999">
    <property type="entry name" value="Ribosomal protein S10"/>
    <property type="match status" value="2"/>
</dbReference>
<organism evidence="10 11">
    <name type="scientific">Prunus yedoensis var. nudiflora</name>
    <dbReference type="NCBI Taxonomy" id="2094558"/>
    <lineage>
        <taxon>Eukaryota</taxon>
        <taxon>Viridiplantae</taxon>
        <taxon>Streptophyta</taxon>
        <taxon>Embryophyta</taxon>
        <taxon>Tracheophyta</taxon>
        <taxon>Spermatophyta</taxon>
        <taxon>Magnoliopsida</taxon>
        <taxon>eudicotyledons</taxon>
        <taxon>Gunneridae</taxon>
        <taxon>Pentapetalae</taxon>
        <taxon>rosids</taxon>
        <taxon>fabids</taxon>
        <taxon>Rosales</taxon>
        <taxon>Rosaceae</taxon>
        <taxon>Amygdaloideae</taxon>
        <taxon>Amygdaleae</taxon>
        <taxon>Prunus</taxon>
    </lineage>
</organism>
<dbReference type="NCBIfam" id="TIGR01046">
    <property type="entry name" value="uS10_euk_arch"/>
    <property type="match status" value="2"/>
</dbReference>
<sequence>MVAGLREFTARVERNGVDEPVLDAENGEELMHVQPCVSIVLGNHPPESPGTLYISTKKVVWLSDVDSTKGYAVDFLSISLHAVSRDPEAYTSPCIYTQIETEDDDHESNGSDSECNGILDVSKITEMRLVPSDPNQLDSLFEVFCKCAELNPEPIEEEEEEHNWIFSADQLEDDATGEDSEWHVSENPSIGQSNGDHDLARTVLELQINDQRFEDAEEMEHENEEVLKKPQLQASSPQHPHPGKRTSSLNTMAYAAMKPNKPGLEEPQEQIHKIRITLSSKNVKNLEKVCTDLVRGAKDKRLRVKGPVRMPTKVLHITTRKAPCGEGTNTWDRFELRVHKRVIDLFSSPDVVKQITSITIEPGVEVEESERVAWLKKMAYAGMKPKAGLEDPQEQIHKIRITLSSKNVKNLEKVCTDLVRGAKDKRLRVKGPVRMPTKVLHITTRKSPCGEGTNTWDRFELRVHKRVIDLFSSPDVVKQITSITIEPGVEVEVTIADS</sequence>
<dbReference type="Pfam" id="PF03517">
    <property type="entry name" value="Voldacs"/>
    <property type="match status" value="1"/>
</dbReference>
<dbReference type="InterPro" id="IPR027486">
    <property type="entry name" value="Ribosomal_uS10_dom"/>
</dbReference>
<gene>
    <name evidence="10" type="ORF">Pyn_23168</name>
</gene>
<dbReference type="STRING" id="2094558.A0A314URY2"/>
<keyword evidence="5" id="KW-0689">Ribosomal protein</keyword>
<keyword evidence="4" id="KW-0963">Cytoplasm</keyword>
<evidence type="ECO:0000256" key="7">
    <source>
        <dbReference type="ARBA" id="ARBA00023274"/>
    </source>
</evidence>
<dbReference type="InterPro" id="IPR011993">
    <property type="entry name" value="PH-like_dom_sf"/>
</dbReference>
<dbReference type="InterPro" id="IPR039924">
    <property type="entry name" value="ICln/Lot5/Saf5"/>
</dbReference>
<dbReference type="Gene3D" id="3.30.70.600">
    <property type="entry name" value="Ribosomal protein S10 domain"/>
    <property type="match status" value="2"/>
</dbReference>
<evidence type="ECO:0000313" key="11">
    <source>
        <dbReference type="Proteomes" id="UP000250321"/>
    </source>
</evidence>
<accession>A0A314URY2</accession>
<evidence type="ECO:0000256" key="8">
    <source>
        <dbReference type="SAM" id="MobiDB-lite"/>
    </source>
</evidence>
<dbReference type="PRINTS" id="PR00971">
    <property type="entry name" value="RIBOSOMALS10"/>
</dbReference>
<keyword evidence="6" id="KW-0539">Nucleus</keyword>
<keyword evidence="11" id="KW-1185">Reference proteome</keyword>